<evidence type="ECO:0000313" key="2">
    <source>
        <dbReference type="Proteomes" id="UP001157502"/>
    </source>
</evidence>
<comment type="caution">
    <text evidence="1">The sequence shown here is derived from an EMBL/GenBank/DDBJ whole genome shotgun (WGS) entry which is preliminary data.</text>
</comment>
<dbReference type="EMBL" id="CM055737">
    <property type="protein sequence ID" value="KAJ8005495.1"/>
    <property type="molecule type" value="Genomic_DNA"/>
</dbReference>
<proteinExistence type="predicted"/>
<organism evidence="1 2">
    <name type="scientific">Dallia pectoralis</name>
    <name type="common">Alaska blackfish</name>
    <dbReference type="NCBI Taxonomy" id="75939"/>
    <lineage>
        <taxon>Eukaryota</taxon>
        <taxon>Metazoa</taxon>
        <taxon>Chordata</taxon>
        <taxon>Craniata</taxon>
        <taxon>Vertebrata</taxon>
        <taxon>Euteleostomi</taxon>
        <taxon>Actinopterygii</taxon>
        <taxon>Neopterygii</taxon>
        <taxon>Teleostei</taxon>
        <taxon>Protacanthopterygii</taxon>
        <taxon>Esociformes</taxon>
        <taxon>Umbridae</taxon>
        <taxon>Dallia</taxon>
    </lineage>
</organism>
<sequence length="155" mass="17964">MWAEEDFPLPRGVARLVELQPEDNTCYVMFHGTTRQAAQQIQAKGFRQSEDGMLGRGVYLSRDLDKARRYPLDILENQRVVIRVIVNVGRVKTIRYQAGMQKTWHDYGYDTAWVPANCGMVRSGLEENCVWDPKRITVQAIIKPKTQQPFYQGTW</sequence>
<gene>
    <name evidence="1" type="ORF">DPEC_G00118550</name>
</gene>
<name>A0ACC2GQ01_DALPE</name>
<evidence type="ECO:0000313" key="1">
    <source>
        <dbReference type="EMBL" id="KAJ8005495.1"/>
    </source>
</evidence>
<dbReference type="Proteomes" id="UP001157502">
    <property type="component" value="Chromosome 10"/>
</dbReference>
<accession>A0ACC2GQ01</accession>
<reference evidence="1" key="1">
    <citation type="submission" date="2021-05" db="EMBL/GenBank/DDBJ databases">
        <authorList>
            <person name="Pan Q."/>
            <person name="Jouanno E."/>
            <person name="Zahm M."/>
            <person name="Klopp C."/>
            <person name="Cabau C."/>
            <person name="Louis A."/>
            <person name="Berthelot C."/>
            <person name="Parey E."/>
            <person name="Roest Crollius H."/>
            <person name="Montfort J."/>
            <person name="Robinson-Rechavi M."/>
            <person name="Bouchez O."/>
            <person name="Lampietro C."/>
            <person name="Lopez Roques C."/>
            <person name="Donnadieu C."/>
            <person name="Postlethwait J."/>
            <person name="Bobe J."/>
            <person name="Dillon D."/>
            <person name="Chandos A."/>
            <person name="von Hippel F."/>
            <person name="Guiguen Y."/>
        </authorList>
    </citation>
    <scope>NUCLEOTIDE SEQUENCE</scope>
    <source>
        <strain evidence="1">YG-Jan2019</strain>
    </source>
</reference>
<protein>
    <submittedName>
        <fullName evidence="1">Uncharacterized protein</fullName>
    </submittedName>
</protein>
<keyword evidence="2" id="KW-1185">Reference proteome</keyword>